<dbReference type="NCBIfam" id="TIGR00464">
    <property type="entry name" value="gltX_bact"/>
    <property type="match status" value="1"/>
</dbReference>
<feature type="short sequence motif" description="'KMSKS' region" evidence="8">
    <location>
        <begin position="239"/>
        <end position="243"/>
    </location>
</feature>
<accession>A0ABT6N4L2</accession>
<dbReference type="PRINTS" id="PR00987">
    <property type="entry name" value="TRNASYNTHGLU"/>
</dbReference>
<dbReference type="SUPFAM" id="SSF52374">
    <property type="entry name" value="Nucleotidylyl transferase"/>
    <property type="match status" value="1"/>
</dbReference>
<comment type="function">
    <text evidence="8">Catalyzes the attachment of glutamate to tRNA(Glu) in a two-step reaction: glutamate is first activated by ATP to form Glu-AMP and then transferred to the acceptor end of tRNA(Glu).</text>
</comment>
<dbReference type="InterPro" id="IPR014729">
    <property type="entry name" value="Rossmann-like_a/b/a_fold"/>
</dbReference>
<evidence type="ECO:0000256" key="1">
    <source>
        <dbReference type="ARBA" id="ARBA00007894"/>
    </source>
</evidence>
<organism evidence="11 12">
    <name type="scientific">Sphingomonas oryzagri</name>
    <dbReference type="NCBI Taxonomy" id="3042314"/>
    <lineage>
        <taxon>Bacteria</taxon>
        <taxon>Pseudomonadati</taxon>
        <taxon>Pseudomonadota</taxon>
        <taxon>Alphaproteobacteria</taxon>
        <taxon>Sphingomonadales</taxon>
        <taxon>Sphingomonadaceae</taxon>
        <taxon>Sphingomonas</taxon>
    </lineage>
</organism>
<dbReference type="HAMAP" id="MF_00022">
    <property type="entry name" value="Glu_tRNA_synth_type1"/>
    <property type="match status" value="1"/>
</dbReference>
<proteinExistence type="inferred from homology"/>
<sequence>MTVITRFAPSPTGKLHVGNIRTALVCWMAARVEGGKFLLRLDDTDRARSTEENVVAIRRDLEWLGLVPAGEVRQSDRFALYEAAFETLHAAGRVYPCYESEEELSIKRKVALGRGLPPIYDRAALTLSAEERQRLEADGVRPHWRFRLDATPIEWTDLIRGPQHFEGAALSDPVVRRADGSWLYLLPSVIDDIDMKISHVVRGEDHVSNTAVQIQMFEALGAAIPNFAHMALLVGADGKLSKREGSIGVEAIRAEGIEPQALLGLLARIGTSEPVVPVATADELLPGFAFSHMGRAPARFDSEELAQLNARTLHLLPYEAVKDRLPANVDETFWLAIRPNLTTIADTDAALAVIEGPIAAPTLSPEDRAFCADAAAAADALDWAETPWAALTTALKASTGRKGKALFLPLRLALTGQDHGPEMAALLPLIGRERAIARLRLAAGAA</sequence>
<reference evidence="11" key="1">
    <citation type="submission" date="2023-04" db="EMBL/GenBank/DDBJ databases">
        <title>Sphingomonas sp. MAHUQ-71 isolated from rice field.</title>
        <authorList>
            <person name="Huq M.A."/>
        </authorList>
    </citation>
    <scope>NUCLEOTIDE SEQUENCE</scope>
    <source>
        <strain evidence="11">MAHUQ-71</strain>
    </source>
</reference>
<dbReference type="PANTHER" id="PTHR43311">
    <property type="entry name" value="GLUTAMATE--TRNA LIGASE"/>
    <property type="match status" value="1"/>
</dbReference>
<dbReference type="InterPro" id="IPR008925">
    <property type="entry name" value="aa_tRNA-synth_I_cd-bd_sf"/>
</dbReference>
<evidence type="ECO:0000313" key="12">
    <source>
        <dbReference type="Proteomes" id="UP001160625"/>
    </source>
</evidence>
<keyword evidence="2 8" id="KW-0963">Cytoplasm</keyword>
<evidence type="ECO:0000259" key="10">
    <source>
        <dbReference type="Pfam" id="PF19269"/>
    </source>
</evidence>
<feature type="domain" description="Aminoacyl-tRNA synthetase class I anticodon-binding" evidence="10">
    <location>
        <begin position="365"/>
        <end position="442"/>
    </location>
</feature>
<keyword evidence="3 8" id="KW-0436">Ligase</keyword>
<dbReference type="GO" id="GO:0004818">
    <property type="term" value="F:glutamate-tRNA ligase activity"/>
    <property type="evidence" value="ECO:0007669"/>
    <property type="project" value="UniProtKB-EC"/>
</dbReference>
<dbReference type="Proteomes" id="UP001160625">
    <property type="component" value="Unassembled WGS sequence"/>
</dbReference>
<dbReference type="Gene3D" id="1.10.10.350">
    <property type="match status" value="1"/>
</dbReference>
<evidence type="ECO:0000313" key="11">
    <source>
        <dbReference type="EMBL" id="MDH7640112.1"/>
    </source>
</evidence>
<evidence type="ECO:0000256" key="2">
    <source>
        <dbReference type="ARBA" id="ARBA00022490"/>
    </source>
</evidence>
<evidence type="ECO:0000256" key="3">
    <source>
        <dbReference type="ARBA" id="ARBA00022598"/>
    </source>
</evidence>
<dbReference type="InterPro" id="IPR001412">
    <property type="entry name" value="aa-tRNA-synth_I_CS"/>
</dbReference>
<dbReference type="InterPro" id="IPR045462">
    <property type="entry name" value="aa-tRNA-synth_I_cd-bd"/>
</dbReference>
<evidence type="ECO:0000256" key="8">
    <source>
        <dbReference type="HAMAP-Rule" id="MF_00022"/>
    </source>
</evidence>
<comment type="caution">
    <text evidence="8">Lacks conserved residue(s) required for the propagation of feature annotation.</text>
</comment>
<dbReference type="Pfam" id="PF19269">
    <property type="entry name" value="Anticodon_2"/>
    <property type="match status" value="1"/>
</dbReference>
<evidence type="ECO:0000256" key="7">
    <source>
        <dbReference type="ARBA" id="ARBA00023146"/>
    </source>
</evidence>
<dbReference type="InterPro" id="IPR049940">
    <property type="entry name" value="GluQ/Sye"/>
</dbReference>
<dbReference type="PANTHER" id="PTHR43311:SF2">
    <property type="entry name" value="GLUTAMATE--TRNA LIGASE, MITOCHONDRIAL-RELATED"/>
    <property type="match status" value="1"/>
</dbReference>
<comment type="caution">
    <text evidence="11">The sequence shown here is derived from an EMBL/GenBank/DDBJ whole genome shotgun (WGS) entry which is preliminary data.</text>
</comment>
<dbReference type="InterPro" id="IPR020058">
    <property type="entry name" value="Glu/Gln-tRNA-synth_Ib_cat-dom"/>
</dbReference>
<dbReference type="EMBL" id="JARYGZ010000002">
    <property type="protein sequence ID" value="MDH7640112.1"/>
    <property type="molecule type" value="Genomic_DNA"/>
</dbReference>
<dbReference type="InterPro" id="IPR000924">
    <property type="entry name" value="Glu/Gln-tRNA-synth"/>
</dbReference>
<protein>
    <recommendedName>
        <fullName evidence="8">Glutamate--tRNA ligase</fullName>
        <ecNumber evidence="8">6.1.1.17</ecNumber>
    </recommendedName>
    <alternativeName>
        <fullName evidence="8">Glutamyl-tRNA synthetase</fullName>
        <shortName evidence="8">GluRS</shortName>
    </alternativeName>
</protein>
<keyword evidence="4 8" id="KW-0547">Nucleotide-binding</keyword>
<name>A0ABT6N4L2_9SPHN</name>
<evidence type="ECO:0000256" key="6">
    <source>
        <dbReference type="ARBA" id="ARBA00022917"/>
    </source>
</evidence>
<keyword evidence="7 8" id="KW-0030">Aminoacyl-tRNA synthetase</keyword>
<gene>
    <name evidence="8 11" type="primary">gltX</name>
    <name evidence="11" type="ORF">QGN17_15350</name>
</gene>
<dbReference type="SUPFAM" id="SSF48163">
    <property type="entry name" value="An anticodon-binding domain of class I aminoacyl-tRNA synthetases"/>
    <property type="match status" value="1"/>
</dbReference>
<feature type="domain" description="Glutamyl/glutaminyl-tRNA synthetase class Ib catalytic" evidence="9">
    <location>
        <begin position="3"/>
        <end position="305"/>
    </location>
</feature>
<dbReference type="InterPro" id="IPR020751">
    <property type="entry name" value="aa-tRNA-synth_I_codon-bd_sub2"/>
</dbReference>
<dbReference type="Pfam" id="PF00749">
    <property type="entry name" value="tRNA-synt_1c"/>
    <property type="match status" value="1"/>
</dbReference>
<comment type="subcellular location">
    <subcellularLocation>
        <location evidence="8">Cytoplasm</location>
    </subcellularLocation>
</comment>
<dbReference type="Gene3D" id="3.40.50.620">
    <property type="entry name" value="HUPs"/>
    <property type="match status" value="1"/>
</dbReference>
<evidence type="ECO:0000256" key="4">
    <source>
        <dbReference type="ARBA" id="ARBA00022741"/>
    </source>
</evidence>
<evidence type="ECO:0000259" key="9">
    <source>
        <dbReference type="Pfam" id="PF00749"/>
    </source>
</evidence>
<evidence type="ECO:0000256" key="5">
    <source>
        <dbReference type="ARBA" id="ARBA00022840"/>
    </source>
</evidence>
<comment type="subunit">
    <text evidence="8">Monomer.</text>
</comment>
<keyword evidence="6 8" id="KW-0648">Protein biosynthesis</keyword>
<feature type="short sequence motif" description="'HIGH' region" evidence="8">
    <location>
        <begin position="9"/>
        <end position="19"/>
    </location>
</feature>
<feature type="binding site" evidence="8">
    <location>
        <position position="242"/>
    </location>
    <ligand>
        <name>ATP</name>
        <dbReference type="ChEBI" id="CHEBI:30616"/>
    </ligand>
</feature>
<comment type="catalytic activity">
    <reaction evidence="8">
        <text>tRNA(Glu) + L-glutamate + ATP = L-glutamyl-tRNA(Glu) + AMP + diphosphate</text>
        <dbReference type="Rhea" id="RHEA:23540"/>
        <dbReference type="Rhea" id="RHEA-COMP:9663"/>
        <dbReference type="Rhea" id="RHEA-COMP:9680"/>
        <dbReference type="ChEBI" id="CHEBI:29985"/>
        <dbReference type="ChEBI" id="CHEBI:30616"/>
        <dbReference type="ChEBI" id="CHEBI:33019"/>
        <dbReference type="ChEBI" id="CHEBI:78442"/>
        <dbReference type="ChEBI" id="CHEBI:78520"/>
        <dbReference type="ChEBI" id="CHEBI:456215"/>
        <dbReference type="EC" id="6.1.1.17"/>
    </reaction>
</comment>
<keyword evidence="5 8" id="KW-0067">ATP-binding</keyword>
<dbReference type="InterPro" id="IPR004527">
    <property type="entry name" value="Glu-tRNA-ligase_bac/mito"/>
</dbReference>
<dbReference type="PROSITE" id="PS00178">
    <property type="entry name" value="AA_TRNA_LIGASE_I"/>
    <property type="match status" value="1"/>
</dbReference>
<dbReference type="EC" id="6.1.1.17" evidence="8"/>
<dbReference type="RefSeq" id="WP_281045466.1">
    <property type="nucleotide sequence ID" value="NZ_JARYGZ010000002.1"/>
</dbReference>
<comment type="similarity">
    <text evidence="1 8">Belongs to the class-I aminoacyl-tRNA synthetase family. Glutamate--tRNA ligase type 1 subfamily.</text>
</comment>
<keyword evidence="12" id="KW-1185">Reference proteome</keyword>